<dbReference type="SUPFAM" id="SSF81799">
    <property type="entry name" value="Putative methyltransferase TM0872, insert domain"/>
    <property type="match status" value="1"/>
</dbReference>
<reference evidence="7 8" key="1">
    <citation type="journal article" date="2016" name="Nat. Commun.">
        <title>Thousands of microbial genomes shed light on interconnected biogeochemical processes in an aquifer system.</title>
        <authorList>
            <person name="Anantharaman K."/>
            <person name="Brown C.T."/>
            <person name="Hug L.A."/>
            <person name="Sharon I."/>
            <person name="Castelle C.J."/>
            <person name="Probst A.J."/>
            <person name="Thomas B.C."/>
            <person name="Singh A."/>
            <person name="Wilkins M.J."/>
            <person name="Karaoz U."/>
            <person name="Brodie E.L."/>
            <person name="Williams K.H."/>
            <person name="Hubbard S.S."/>
            <person name="Banfield J.F."/>
        </authorList>
    </citation>
    <scope>NUCLEOTIDE SEQUENCE [LARGE SCALE GENOMIC DNA]</scope>
</reference>
<protein>
    <recommendedName>
        <fullName evidence="6">Ribosomal RNA small subunit methyltransferase H</fullName>
        <ecNumber evidence="6">2.1.1.199</ecNumber>
    </recommendedName>
    <alternativeName>
        <fullName evidence="6">16S rRNA m(4)C1402 methyltransferase</fullName>
    </alternativeName>
    <alternativeName>
        <fullName evidence="6">rRNA (cytosine-N(4)-)-methyltransferase RsmH</fullName>
    </alternativeName>
</protein>
<feature type="binding site" evidence="6">
    <location>
        <position position="99"/>
    </location>
    <ligand>
        <name>S-adenosyl-L-methionine</name>
        <dbReference type="ChEBI" id="CHEBI:59789"/>
    </ligand>
</feature>
<comment type="function">
    <text evidence="6">Specifically methylates the N4 position of cytidine in position 1402 (C1402) of 16S rRNA.</text>
</comment>
<keyword evidence="2 6" id="KW-0698">rRNA processing</keyword>
<dbReference type="SUPFAM" id="SSF53335">
    <property type="entry name" value="S-adenosyl-L-methionine-dependent methyltransferases"/>
    <property type="match status" value="1"/>
</dbReference>
<feature type="binding site" evidence="6">
    <location>
        <position position="51"/>
    </location>
    <ligand>
        <name>S-adenosyl-L-methionine</name>
        <dbReference type="ChEBI" id="CHEBI:59789"/>
    </ligand>
</feature>
<dbReference type="PANTHER" id="PTHR11265">
    <property type="entry name" value="S-ADENOSYL-METHYLTRANSFERASE MRAW"/>
    <property type="match status" value="1"/>
</dbReference>
<comment type="similarity">
    <text evidence="1 6">Belongs to the methyltransferase superfamily. RsmH family.</text>
</comment>
<evidence type="ECO:0000256" key="1">
    <source>
        <dbReference type="ARBA" id="ARBA00010396"/>
    </source>
</evidence>
<dbReference type="EC" id="2.1.1.199" evidence="6"/>
<dbReference type="AlphaFoldDB" id="A0A1G2TYA3"/>
<keyword evidence="4 6" id="KW-0808">Transferase</keyword>
<evidence type="ECO:0000256" key="3">
    <source>
        <dbReference type="ARBA" id="ARBA00022603"/>
    </source>
</evidence>
<gene>
    <name evidence="6" type="primary">rsmH</name>
    <name evidence="7" type="ORF">A3A90_02600</name>
</gene>
<evidence type="ECO:0000313" key="7">
    <source>
        <dbReference type="EMBL" id="OHB02214.1"/>
    </source>
</evidence>
<feature type="binding site" evidence="6">
    <location>
        <begin position="31"/>
        <end position="33"/>
    </location>
    <ligand>
        <name>S-adenosyl-L-methionine</name>
        <dbReference type="ChEBI" id="CHEBI:59789"/>
    </ligand>
</feature>
<dbReference type="InterPro" id="IPR029063">
    <property type="entry name" value="SAM-dependent_MTases_sf"/>
</dbReference>
<evidence type="ECO:0000256" key="5">
    <source>
        <dbReference type="ARBA" id="ARBA00022691"/>
    </source>
</evidence>
<comment type="catalytic activity">
    <reaction evidence="6">
        <text>cytidine(1402) in 16S rRNA + S-adenosyl-L-methionine = N(4)-methylcytidine(1402) in 16S rRNA + S-adenosyl-L-homocysteine + H(+)</text>
        <dbReference type="Rhea" id="RHEA:42928"/>
        <dbReference type="Rhea" id="RHEA-COMP:10286"/>
        <dbReference type="Rhea" id="RHEA-COMP:10287"/>
        <dbReference type="ChEBI" id="CHEBI:15378"/>
        <dbReference type="ChEBI" id="CHEBI:57856"/>
        <dbReference type="ChEBI" id="CHEBI:59789"/>
        <dbReference type="ChEBI" id="CHEBI:74506"/>
        <dbReference type="ChEBI" id="CHEBI:82748"/>
        <dbReference type="EC" id="2.1.1.199"/>
    </reaction>
</comment>
<organism evidence="7 8">
    <name type="scientific">Candidatus Zambryskibacteria bacterium RIFCSPLOWO2_01_FULL_35_19</name>
    <dbReference type="NCBI Taxonomy" id="1802757"/>
    <lineage>
        <taxon>Bacteria</taxon>
        <taxon>Candidatus Zambryskiibacteriota</taxon>
    </lineage>
</organism>
<dbReference type="NCBIfam" id="TIGR00006">
    <property type="entry name" value="16S rRNA (cytosine(1402)-N(4))-methyltransferase RsmH"/>
    <property type="match status" value="1"/>
</dbReference>
<evidence type="ECO:0000313" key="8">
    <source>
        <dbReference type="Proteomes" id="UP000178404"/>
    </source>
</evidence>
<evidence type="ECO:0000256" key="6">
    <source>
        <dbReference type="HAMAP-Rule" id="MF_01007"/>
    </source>
</evidence>
<name>A0A1G2TYA3_9BACT</name>
<dbReference type="Gene3D" id="1.10.150.170">
    <property type="entry name" value="Putative methyltransferase TM0872, insert domain"/>
    <property type="match status" value="1"/>
</dbReference>
<comment type="subcellular location">
    <subcellularLocation>
        <location evidence="6">Cytoplasm</location>
    </subcellularLocation>
</comment>
<feature type="binding site" evidence="6">
    <location>
        <position position="78"/>
    </location>
    <ligand>
        <name>S-adenosyl-L-methionine</name>
        <dbReference type="ChEBI" id="CHEBI:59789"/>
    </ligand>
</feature>
<keyword evidence="5 6" id="KW-0949">S-adenosyl-L-methionine</keyword>
<accession>A0A1G2TYA3</accession>
<dbReference type="GO" id="GO:0071424">
    <property type="term" value="F:rRNA (cytosine-N4-)-methyltransferase activity"/>
    <property type="evidence" value="ECO:0007669"/>
    <property type="project" value="UniProtKB-UniRule"/>
</dbReference>
<dbReference type="Pfam" id="PF01795">
    <property type="entry name" value="Methyltransf_5"/>
    <property type="match status" value="1"/>
</dbReference>
<dbReference type="HAMAP" id="MF_01007">
    <property type="entry name" value="16SrRNA_methyltr_H"/>
    <property type="match status" value="1"/>
</dbReference>
<dbReference type="InterPro" id="IPR002903">
    <property type="entry name" value="RsmH"/>
</dbReference>
<dbReference type="PIRSF" id="PIRSF004486">
    <property type="entry name" value="MraW"/>
    <property type="match status" value="1"/>
</dbReference>
<dbReference type="Gene3D" id="3.40.50.150">
    <property type="entry name" value="Vaccinia Virus protein VP39"/>
    <property type="match status" value="1"/>
</dbReference>
<evidence type="ECO:0000256" key="2">
    <source>
        <dbReference type="ARBA" id="ARBA00022552"/>
    </source>
</evidence>
<proteinExistence type="inferred from homology"/>
<keyword evidence="6" id="KW-0963">Cytoplasm</keyword>
<dbReference type="GO" id="GO:0005737">
    <property type="term" value="C:cytoplasm"/>
    <property type="evidence" value="ECO:0007669"/>
    <property type="project" value="UniProtKB-SubCell"/>
</dbReference>
<dbReference type="EMBL" id="MHWA01000005">
    <property type="protein sequence ID" value="OHB02214.1"/>
    <property type="molecule type" value="Genomic_DNA"/>
</dbReference>
<evidence type="ECO:0000256" key="4">
    <source>
        <dbReference type="ARBA" id="ARBA00022679"/>
    </source>
</evidence>
<comment type="caution">
    <text evidence="7">The sequence shown here is derived from an EMBL/GenBank/DDBJ whole genome shotgun (WGS) entry which is preliminary data.</text>
</comment>
<dbReference type="InterPro" id="IPR023397">
    <property type="entry name" value="SAM-dep_MeTrfase_MraW_recog"/>
</dbReference>
<feature type="binding site" evidence="6">
    <location>
        <position position="106"/>
    </location>
    <ligand>
        <name>S-adenosyl-L-methionine</name>
        <dbReference type="ChEBI" id="CHEBI:59789"/>
    </ligand>
</feature>
<sequence length="305" mass="34225">MTHESVLLKEIIDGLSFQDGDIYLDATLGMGGHMEGVWQKMKNQVILSGIDADEMSVILSRERLDLAGAKPKLGVLNFRNIDKAPEMLGIKNPTKILFDLGWNASQFFGSDSDALATAGRGFSFQKDEPLLMTFKQNVEESDTTAYDVVNNWDEENLADVIYGYGEERYSRRIAKAIVASRSEGPIKSSGQLAEIIKNAVPIFYRFGRIHPATKTFQAIRIAVNDELQALEEGLSKGFNILDKEGRMAVISFHSLEDRIVKRFFKLQVTLEKGILINKKPITPDDEEITKNPRSRSAKLRIIQKI</sequence>
<keyword evidence="3 6" id="KW-0489">Methyltransferase</keyword>
<dbReference type="Proteomes" id="UP000178404">
    <property type="component" value="Unassembled WGS sequence"/>
</dbReference>
<dbReference type="PANTHER" id="PTHR11265:SF0">
    <property type="entry name" value="12S RRNA N4-METHYLCYTIDINE METHYLTRANSFERASE"/>
    <property type="match status" value="1"/>
</dbReference>
<dbReference type="GO" id="GO:0070475">
    <property type="term" value="P:rRNA base methylation"/>
    <property type="evidence" value="ECO:0007669"/>
    <property type="project" value="UniProtKB-UniRule"/>
</dbReference>